<protein>
    <recommendedName>
        <fullName evidence="8">Adenylosuccinate synthetase</fullName>
        <shortName evidence="8">AMPSase</shortName>
        <shortName evidence="8">AdSS</shortName>
        <ecNumber evidence="8">6.3.4.4</ecNumber>
    </recommendedName>
    <alternativeName>
        <fullName evidence="8">IMP--aspartate ligase</fullName>
    </alternativeName>
</protein>
<dbReference type="Gene3D" id="3.90.170.10">
    <property type="entry name" value="Adenylosuccinate Synthetase, subunit A, domain 3"/>
    <property type="match status" value="1"/>
</dbReference>
<feature type="binding site" description="in other chain" evidence="8">
    <location>
        <position position="128"/>
    </location>
    <ligand>
        <name>IMP</name>
        <dbReference type="ChEBI" id="CHEBI:58053"/>
        <note>ligand shared between dimeric partners</note>
    </ligand>
</feature>
<dbReference type="GO" id="GO:0000287">
    <property type="term" value="F:magnesium ion binding"/>
    <property type="evidence" value="ECO:0007669"/>
    <property type="project" value="UniProtKB-UniRule"/>
</dbReference>
<gene>
    <name evidence="8" type="primary">purA</name>
    <name evidence="9" type="ORF">PBOR_13575</name>
</gene>
<dbReference type="GO" id="GO:0044208">
    <property type="term" value="P:'de novo' AMP biosynthetic process"/>
    <property type="evidence" value="ECO:0007669"/>
    <property type="project" value="UniProtKB-UniRule"/>
</dbReference>
<dbReference type="InterPro" id="IPR027417">
    <property type="entry name" value="P-loop_NTPase"/>
</dbReference>
<feature type="binding site" evidence="8">
    <location>
        <position position="307"/>
    </location>
    <ligand>
        <name>GTP</name>
        <dbReference type="ChEBI" id="CHEBI:37565"/>
    </ligand>
</feature>
<dbReference type="PANTHER" id="PTHR11846:SF0">
    <property type="entry name" value="ADENYLOSUCCINATE SYNTHETASE"/>
    <property type="match status" value="1"/>
</dbReference>
<feature type="binding site" evidence="8">
    <location>
        <begin position="12"/>
        <end position="18"/>
    </location>
    <ligand>
        <name>GTP</name>
        <dbReference type="ChEBI" id="CHEBI:37565"/>
    </ligand>
</feature>
<dbReference type="FunFam" id="1.10.300.10:FF:000001">
    <property type="entry name" value="Adenylosuccinate synthetase"/>
    <property type="match status" value="1"/>
</dbReference>
<accession>A0A089LCP1</accession>
<evidence type="ECO:0000256" key="7">
    <source>
        <dbReference type="ARBA" id="ARBA00023134"/>
    </source>
</evidence>
<feature type="binding site" evidence="8">
    <location>
        <begin position="414"/>
        <end position="416"/>
    </location>
    <ligand>
        <name>GTP</name>
        <dbReference type="ChEBI" id="CHEBI:37565"/>
    </ligand>
</feature>
<keyword evidence="6 8" id="KW-0460">Magnesium</keyword>
<dbReference type="InterPro" id="IPR042110">
    <property type="entry name" value="Adenylosuccinate_synth_dom2"/>
</dbReference>
<keyword evidence="7 8" id="KW-0342">GTP-binding</keyword>
<dbReference type="UniPathway" id="UPA00075">
    <property type="reaction ID" value="UER00335"/>
</dbReference>
<keyword evidence="5 8" id="KW-0658">Purine biosynthesis</keyword>
<comment type="subcellular location">
    <subcellularLocation>
        <location evidence="8">Cytoplasm</location>
    </subcellularLocation>
</comment>
<dbReference type="GO" id="GO:0046040">
    <property type="term" value="P:IMP metabolic process"/>
    <property type="evidence" value="ECO:0007669"/>
    <property type="project" value="TreeGrafter"/>
</dbReference>
<keyword evidence="3 8" id="KW-0479">Metal-binding</keyword>
<comment type="catalytic activity">
    <reaction evidence="8">
        <text>IMP + L-aspartate + GTP = N(6)-(1,2-dicarboxyethyl)-AMP + GDP + phosphate + 2 H(+)</text>
        <dbReference type="Rhea" id="RHEA:15753"/>
        <dbReference type="ChEBI" id="CHEBI:15378"/>
        <dbReference type="ChEBI" id="CHEBI:29991"/>
        <dbReference type="ChEBI" id="CHEBI:37565"/>
        <dbReference type="ChEBI" id="CHEBI:43474"/>
        <dbReference type="ChEBI" id="CHEBI:57567"/>
        <dbReference type="ChEBI" id="CHEBI:58053"/>
        <dbReference type="ChEBI" id="CHEBI:58189"/>
        <dbReference type="EC" id="6.3.4.4"/>
    </reaction>
</comment>
<comment type="cofactor">
    <cofactor evidence="8">
        <name>Mg(2+)</name>
        <dbReference type="ChEBI" id="CHEBI:18420"/>
    </cofactor>
    <text evidence="8">Binds 1 Mg(2+) ion per subunit.</text>
</comment>
<dbReference type="RefSeq" id="WP_042212189.1">
    <property type="nucleotide sequence ID" value="NZ_CP009285.1"/>
</dbReference>
<dbReference type="KEGG" id="pbd:PBOR_13575"/>
<comment type="similarity">
    <text evidence="8">Belongs to the adenylosuccinate synthetase family.</text>
</comment>
<evidence type="ECO:0000256" key="5">
    <source>
        <dbReference type="ARBA" id="ARBA00022755"/>
    </source>
</evidence>
<comment type="subunit">
    <text evidence="1 8">Homodimer.</text>
</comment>
<dbReference type="AlphaFoldDB" id="A0A089LCP1"/>
<dbReference type="GO" id="GO:0005525">
    <property type="term" value="F:GTP binding"/>
    <property type="evidence" value="ECO:0007669"/>
    <property type="project" value="UniProtKB-UniRule"/>
</dbReference>
<feature type="binding site" description="in other chain" evidence="8">
    <location>
        <position position="305"/>
    </location>
    <ligand>
        <name>IMP</name>
        <dbReference type="ChEBI" id="CHEBI:58053"/>
        <note>ligand shared between dimeric partners</note>
    </ligand>
</feature>
<evidence type="ECO:0000256" key="4">
    <source>
        <dbReference type="ARBA" id="ARBA00022741"/>
    </source>
</evidence>
<dbReference type="Gene3D" id="3.40.440.10">
    <property type="entry name" value="Adenylosuccinate Synthetase, subunit A, domain 1"/>
    <property type="match status" value="1"/>
</dbReference>
<feature type="binding site" evidence="8">
    <location>
        <position position="40"/>
    </location>
    <ligand>
        <name>Mg(2+)</name>
        <dbReference type="ChEBI" id="CHEBI:18420"/>
    </ligand>
</feature>
<dbReference type="NCBIfam" id="TIGR00184">
    <property type="entry name" value="purA"/>
    <property type="match status" value="1"/>
</dbReference>
<dbReference type="SMART" id="SM00788">
    <property type="entry name" value="Adenylsucc_synt"/>
    <property type="match status" value="1"/>
</dbReference>
<keyword evidence="8" id="KW-0963">Cytoplasm</keyword>
<feature type="binding site" description="in other chain" evidence="8">
    <location>
        <begin position="13"/>
        <end position="16"/>
    </location>
    <ligand>
        <name>IMP</name>
        <dbReference type="ChEBI" id="CHEBI:58053"/>
        <note>ligand shared between dimeric partners</note>
    </ligand>
</feature>
<dbReference type="InterPro" id="IPR042111">
    <property type="entry name" value="Adenylosuccinate_synth_dom3"/>
</dbReference>
<evidence type="ECO:0000256" key="8">
    <source>
        <dbReference type="HAMAP-Rule" id="MF_00011"/>
    </source>
</evidence>
<evidence type="ECO:0000313" key="9">
    <source>
        <dbReference type="EMBL" id="AIQ57845.1"/>
    </source>
</evidence>
<reference evidence="9" key="1">
    <citation type="submission" date="2014-08" db="EMBL/GenBank/DDBJ databases">
        <title>Comparative genomics of the Paenibacillus odorifer group.</title>
        <authorList>
            <person name="den Bakker H.C."/>
            <person name="Tsai Y.-C.Y.-C."/>
            <person name="Martin N."/>
            <person name="Korlach J."/>
            <person name="Wiedmann M."/>
        </authorList>
    </citation>
    <scope>NUCLEOTIDE SEQUENCE [LARGE SCALE GENOMIC DNA]</scope>
    <source>
        <strain evidence="9">DSM 13188</strain>
    </source>
</reference>
<evidence type="ECO:0000256" key="6">
    <source>
        <dbReference type="ARBA" id="ARBA00022842"/>
    </source>
</evidence>
<keyword evidence="10" id="KW-1185">Reference proteome</keyword>
<dbReference type="Proteomes" id="UP000029518">
    <property type="component" value="Chromosome"/>
</dbReference>
<feature type="binding site" evidence="8">
    <location>
        <position position="142"/>
    </location>
    <ligand>
        <name>IMP</name>
        <dbReference type="ChEBI" id="CHEBI:58053"/>
        <note>ligand shared between dimeric partners</note>
    </ligand>
</feature>
<dbReference type="InterPro" id="IPR042109">
    <property type="entry name" value="Adenylosuccinate_synth_dom1"/>
</dbReference>
<evidence type="ECO:0000313" key="10">
    <source>
        <dbReference type="Proteomes" id="UP000029518"/>
    </source>
</evidence>
<feature type="binding site" evidence="8">
    <location>
        <position position="13"/>
    </location>
    <ligand>
        <name>Mg(2+)</name>
        <dbReference type="ChEBI" id="CHEBI:18420"/>
    </ligand>
</feature>
<dbReference type="EC" id="6.3.4.4" evidence="8"/>
<keyword evidence="2 8" id="KW-0436">Ligase</keyword>
<dbReference type="PANTHER" id="PTHR11846">
    <property type="entry name" value="ADENYLOSUCCINATE SYNTHETASE"/>
    <property type="match status" value="1"/>
</dbReference>
<feature type="binding site" description="in other chain" evidence="8">
    <location>
        <position position="238"/>
    </location>
    <ligand>
        <name>IMP</name>
        <dbReference type="ChEBI" id="CHEBI:58053"/>
        <note>ligand shared between dimeric partners</note>
    </ligand>
</feature>
<dbReference type="GO" id="GO:0005737">
    <property type="term" value="C:cytoplasm"/>
    <property type="evidence" value="ECO:0007669"/>
    <property type="project" value="UniProtKB-SubCell"/>
</dbReference>
<evidence type="ECO:0000256" key="2">
    <source>
        <dbReference type="ARBA" id="ARBA00022598"/>
    </source>
</evidence>
<dbReference type="HAMAP" id="MF_00011">
    <property type="entry name" value="Adenylosucc_synth"/>
    <property type="match status" value="1"/>
</dbReference>
<feature type="active site" description="Proton donor" evidence="8">
    <location>
        <position position="41"/>
    </location>
</feature>
<sequence length="432" mass="46997">MTVTAIVGANWGDEGKGKITDMMAAASSYVVRYQGGSNAGHTIINPFGKFALRMLPSGVFYPNVVNVIGPGVAVDIDVLLQELESLTERGVPAPQLRISDRAQIVLPVHRLLDELEENRLGGRSFGSTKRGIAPFYSDKYAKLGIQTSSLFNMAYLRERLENLLESKNILLQHLYGQSSIKVDEWLSKLSEQAEAIAPYLCDTTSLLHKAYRNGEGILLEGQLGALRDPDHGIYPFTTSSSTLAGYASVGAGLPPYSIEKIVAVTKAYSSCVGAGPFVVELEDMQGDELRSRGGDAGEYGAVTGRPRRVGWFDAVATRYGCRIQGATSVALTNLDVLGYLDEIPVCVGYEIEGEVVDEFPYQDKLSLAKPVYKQLPGWKCDISQITRLEDLPEAARGYIDFIESELGVGITTVSVGPGREQVIQRPSLVHRE</sequence>
<feature type="binding site" evidence="8">
    <location>
        <begin position="301"/>
        <end position="307"/>
    </location>
    <ligand>
        <name>substrate</name>
    </ligand>
</feature>
<dbReference type="Pfam" id="PF00709">
    <property type="entry name" value="Adenylsucc_synt"/>
    <property type="match status" value="1"/>
</dbReference>
<feature type="binding site" evidence="8">
    <location>
        <begin position="40"/>
        <end position="42"/>
    </location>
    <ligand>
        <name>GTP</name>
        <dbReference type="ChEBI" id="CHEBI:37565"/>
    </ligand>
</feature>
<dbReference type="HOGENOM" id="CLU_029848_0_1_9"/>
<organism evidence="9 10">
    <name type="scientific">Paenibacillus borealis</name>
    <dbReference type="NCBI Taxonomy" id="160799"/>
    <lineage>
        <taxon>Bacteria</taxon>
        <taxon>Bacillati</taxon>
        <taxon>Bacillota</taxon>
        <taxon>Bacilli</taxon>
        <taxon>Bacillales</taxon>
        <taxon>Paenibacillaceae</taxon>
        <taxon>Paenibacillus</taxon>
    </lineage>
</organism>
<feature type="active site" description="Proton acceptor" evidence="8">
    <location>
        <position position="13"/>
    </location>
</feature>
<dbReference type="EMBL" id="CP009285">
    <property type="protein sequence ID" value="AIQ57845.1"/>
    <property type="molecule type" value="Genomic_DNA"/>
</dbReference>
<dbReference type="FunFam" id="3.90.170.10:FF:000001">
    <property type="entry name" value="Adenylosuccinate synthetase"/>
    <property type="match status" value="1"/>
</dbReference>
<feature type="binding site" description="in other chain" evidence="8">
    <location>
        <begin position="38"/>
        <end position="41"/>
    </location>
    <ligand>
        <name>IMP</name>
        <dbReference type="ChEBI" id="CHEBI:58053"/>
        <note>ligand shared between dimeric partners</note>
    </ligand>
</feature>
<evidence type="ECO:0000256" key="1">
    <source>
        <dbReference type="ARBA" id="ARBA00011738"/>
    </source>
</evidence>
<dbReference type="InterPro" id="IPR001114">
    <property type="entry name" value="Adenylosuccinate_synthetase"/>
</dbReference>
<keyword evidence="4 8" id="KW-0547">Nucleotide-binding</keyword>
<comment type="function">
    <text evidence="8">Plays an important role in the de novo pathway of purine nucleotide biosynthesis. Catalyzes the first committed step in the biosynthesis of AMP from IMP.</text>
</comment>
<comment type="pathway">
    <text evidence="8">Purine metabolism; AMP biosynthesis via de novo pathway; AMP from IMP: step 1/2.</text>
</comment>
<dbReference type="GO" id="GO:0004019">
    <property type="term" value="F:adenylosuccinate synthase activity"/>
    <property type="evidence" value="ECO:0007669"/>
    <property type="project" value="UniProtKB-UniRule"/>
</dbReference>
<dbReference type="SUPFAM" id="SSF52540">
    <property type="entry name" value="P-loop containing nucleoside triphosphate hydrolases"/>
    <property type="match status" value="1"/>
</dbReference>
<dbReference type="NCBIfam" id="NF002223">
    <property type="entry name" value="PRK01117.1"/>
    <property type="match status" value="1"/>
</dbReference>
<dbReference type="OrthoDB" id="9807553at2"/>
<dbReference type="CDD" id="cd03108">
    <property type="entry name" value="AdSS"/>
    <property type="match status" value="1"/>
</dbReference>
<comment type="caution">
    <text evidence="8">Lacks conserved residue(s) required for the propagation of feature annotation.</text>
</comment>
<feature type="binding site" evidence="8">
    <location>
        <begin position="333"/>
        <end position="335"/>
    </location>
    <ligand>
        <name>GTP</name>
        <dbReference type="ChEBI" id="CHEBI:37565"/>
    </ligand>
</feature>
<proteinExistence type="inferred from homology"/>
<evidence type="ECO:0000256" key="3">
    <source>
        <dbReference type="ARBA" id="ARBA00022723"/>
    </source>
</evidence>
<dbReference type="Gene3D" id="1.10.300.10">
    <property type="entry name" value="Adenylosuccinate Synthetase, subunit A, domain 2"/>
    <property type="match status" value="1"/>
</dbReference>
<name>A0A089LCP1_PAEBO</name>